<dbReference type="EMBL" id="KN121328">
    <property type="protein sequence ID" value="KFO36651.1"/>
    <property type="molecule type" value="Genomic_DNA"/>
</dbReference>
<name>A0A091EM24_FUKDA</name>
<gene>
    <name evidence="1" type="ORF">H920_01877</name>
</gene>
<accession>A0A091EM24</accession>
<sequence>MLGAVVLRARVALSGLVYNLLQSELLLACRAEPEVRMGQARRGWAAASPCACSELDVAHGLTVQSLDR</sequence>
<reference evidence="1 2" key="1">
    <citation type="submission" date="2013-11" db="EMBL/GenBank/DDBJ databases">
        <title>The Damaraland mole rat (Fukomys damarensis) genome and evolution of African mole rats.</title>
        <authorList>
            <person name="Gladyshev V.N."/>
            <person name="Fang X."/>
        </authorList>
    </citation>
    <scope>NUCLEOTIDE SEQUENCE [LARGE SCALE GENOMIC DNA]</scope>
    <source>
        <tissue evidence="1">Liver</tissue>
    </source>
</reference>
<evidence type="ECO:0000313" key="1">
    <source>
        <dbReference type="EMBL" id="KFO36651.1"/>
    </source>
</evidence>
<dbReference type="Proteomes" id="UP000028990">
    <property type="component" value="Unassembled WGS sequence"/>
</dbReference>
<dbReference type="AlphaFoldDB" id="A0A091EM24"/>
<organism evidence="1 2">
    <name type="scientific">Fukomys damarensis</name>
    <name type="common">Damaraland mole rat</name>
    <name type="synonym">Cryptomys damarensis</name>
    <dbReference type="NCBI Taxonomy" id="885580"/>
    <lineage>
        <taxon>Eukaryota</taxon>
        <taxon>Metazoa</taxon>
        <taxon>Chordata</taxon>
        <taxon>Craniata</taxon>
        <taxon>Vertebrata</taxon>
        <taxon>Euteleostomi</taxon>
        <taxon>Mammalia</taxon>
        <taxon>Eutheria</taxon>
        <taxon>Euarchontoglires</taxon>
        <taxon>Glires</taxon>
        <taxon>Rodentia</taxon>
        <taxon>Hystricomorpha</taxon>
        <taxon>Bathyergidae</taxon>
        <taxon>Fukomys</taxon>
    </lineage>
</organism>
<protein>
    <submittedName>
        <fullName evidence="1">Uncharacterized protein</fullName>
    </submittedName>
</protein>
<proteinExistence type="predicted"/>
<evidence type="ECO:0000313" key="2">
    <source>
        <dbReference type="Proteomes" id="UP000028990"/>
    </source>
</evidence>
<keyword evidence="2" id="KW-1185">Reference proteome</keyword>